<evidence type="ECO:0000313" key="3">
    <source>
        <dbReference type="EMBL" id="EGR48917.1"/>
    </source>
</evidence>
<dbReference type="OrthoDB" id="5105067at2759"/>
<dbReference type="AlphaFoldDB" id="G0RI88"/>
<feature type="region of interest" description="Disordered" evidence="1">
    <location>
        <begin position="1"/>
        <end position="48"/>
    </location>
</feature>
<name>G0RI88_HYPJQ</name>
<feature type="region of interest" description="Disordered" evidence="1">
    <location>
        <begin position="305"/>
        <end position="336"/>
    </location>
</feature>
<feature type="compositionally biased region" description="Low complexity" evidence="1">
    <location>
        <begin position="17"/>
        <end position="29"/>
    </location>
</feature>
<feature type="transmembrane region" description="Helical" evidence="2">
    <location>
        <begin position="243"/>
        <end position="262"/>
    </location>
</feature>
<keyword evidence="2" id="KW-1133">Transmembrane helix</keyword>
<organism evidence="4">
    <name type="scientific">Hypocrea jecorina (strain QM6a)</name>
    <name type="common">Trichoderma reesei</name>
    <dbReference type="NCBI Taxonomy" id="431241"/>
    <lineage>
        <taxon>Eukaryota</taxon>
        <taxon>Fungi</taxon>
        <taxon>Dikarya</taxon>
        <taxon>Ascomycota</taxon>
        <taxon>Pezizomycotina</taxon>
        <taxon>Sordariomycetes</taxon>
        <taxon>Hypocreomycetidae</taxon>
        <taxon>Hypocreales</taxon>
        <taxon>Hypocreaceae</taxon>
        <taxon>Trichoderma</taxon>
    </lineage>
</organism>
<feature type="transmembrane region" description="Helical" evidence="2">
    <location>
        <begin position="274"/>
        <end position="296"/>
    </location>
</feature>
<evidence type="ECO:0000256" key="1">
    <source>
        <dbReference type="SAM" id="MobiDB-lite"/>
    </source>
</evidence>
<accession>G0RI88</accession>
<reference evidence="3 4" key="1">
    <citation type="journal article" date="2008" name="Nat. Biotechnol.">
        <title>Genome sequencing and analysis of the biomass-degrading fungus Trichoderma reesei (syn. Hypocrea jecorina).</title>
        <authorList>
            <person name="Martinez D."/>
            <person name="Berka R.M."/>
            <person name="Henrissat B."/>
            <person name="Saloheimo M."/>
            <person name="Arvas M."/>
            <person name="Baker S.E."/>
            <person name="Chapman J."/>
            <person name="Chertkov O."/>
            <person name="Coutinho P.M."/>
            <person name="Cullen D."/>
            <person name="Danchin E.G."/>
            <person name="Grigoriev I.V."/>
            <person name="Harris P."/>
            <person name="Jackson M."/>
            <person name="Kubicek C.P."/>
            <person name="Han C.S."/>
            <person name="Ho I."/>
            <person name="Larrondo L.F."/>
            <person name="de Leon A.L."/>
            <person name="Magnuson J.K."/>
            <person name="Merino S."/>
            <person name="Misra M."/>
            <person name="Nelson B."/>
            <person name="Putnam N."/>
            <person name="Robbertse B."/>
            <person name="Salamov A.A."/>
            <person name="Schmoll M."/>
            <person name="Terry A."/>
            <person name="Thayer N."/>
            <person name="Westerholm-Parvinen A."/>
            <person name="Schoch C.L."/>
            <person name="Yao J."/>
            <person name="Barabote R."/>
            <person name="Nelson M.A."/>
            <person name="Detter C."/>
            <person name="Bruce D."/>
            <person name="Kuske C.R."/>
            <person name="Xie G."/>
            <person name="Richardson P."/>
            <person name="Rokhsar D.S."/>
            <person name="Lucas S.M."/>
            <person name="Rubin E.M."/>
            <person name="Dunn-Coleman N."/>
            <person name="Ward M."/>
            <person name="Brettin T.S."/>
        </authorList>
    </citation>
    <scope>NUCLEOTIDE SEQUENCE [LARGE SCALE GENOMIC DNA]</scope>
    <source>
        <strain evidence="3 4">QM6a</strain>
    </source>
</reference>
<evidence type="ECO:0000256" key="2">
    <source>
        <dbReference type="SAM" id="Phobius"/>
    </source>
</evidence>
<dbReference type="GeneID" id="18481353"/>
<dbReference type="eggNOG" id="ENOG502RAAD">
    <property type="taxonomic scope" value="Eukaryota"/>
</dbReference>
<proteinExistence type="predicted"/>
<dbReference type="RefSeq" id="XP_006964941.1">
    <property type="nucleotide sequence ID" value="XM_006964879.1"/>
</dbReference>
<feature type="transmembrane region" description="Helical" evidence="2">
    <location>
        <begin position="213"/>
        <end position="231"/>
    </location>
</feature>
<dbReference type="HOGENOM" id="CLU_053581_0_0_1"/>
<keyword evidence="2" id="KW-0812">Transmembrane</keyword>
<dbReference type="VEuPathDB" id="FungiDB:TRIREDRAFT_106868"/>
<feature type="compositionally biased region" description="Polar residues" evidence="1">
    <location>
        <begin position="30"/>
        <end position="48"/>
    </location>
</feature>
<dbReference type="KEGG" id="tre:TRIREDRAFT_106868"/>
<keyword evidence="4" id="KW-1185">Reference proteome</keyword>
<dbReference type="EMBL" id="GL985063">
    <property type="protein sequence ID" value="EGR48917.1"/>
    <property type="molecule type" value="Genomic_DNA"/>
</dbReference>
<gene>
    <name evidence="3" type="ORF">TRIREDRAFT_106868</name>
</gene>
<feature type="transmembrane region" description="Helical" evidence="2">
    <location>
        <begin position="164"/>
        <end position="192"/>
    </location>
</feature>
<feature type="compositionally biased region" description="Pro residues" evidence="1">
    <location>
        <begin position="7"/>
        <end position="16"/>
    </location>
</feature>
<sequence length="336" mass="34062">MTVFSPALPPPPPPPLSSSSPSASSSSSSRTITPPHTSLPNHRVSSSGTVQIVSPGAASSVAAVFPSGGWSSPLGRMAQQRQRQNYQQYVLGGGGGRGGRGGGAPVAGGGGMPFWWMDGSTADLPRHGDGDGVGGAGERAGLMLGGGGAAAAVGGEIQRSDARWLVHAVVHGVVLAMQSGVAAGVLTVFAWMGMWMDDDGGFGGASGGILRSMPSLTTTSVLILCFTTLAFHEIHLLSPVVLLYLQAAILALATVAATSMWMKCVQEENGMVKCVLMSCGMLLWVTCGIAFLRAAVVWKVTSLGEAEGEGEGGGGGEEGEGSGEEVQGYATFFPGR</sequence>
<keyword evidence="2" id="KW-0472">Membrane</keyword>
<dbReference type="Proteomes" id="UP000008984">
    <property type="component" value="Unassembled WGS sequence"/>
</dbReference>
<evidence type="ECO:0000313" key="4">
    <source>
        <dbReference type="Proteomes" id="UP000008984"/>
    </source>
</evidence>
<protein>
    <submittedName>
        <fullName evidence="3">Predicted protein</fullName>
    </submittedName>
</protein>